<evidence type="ECO:0000313" key="3">
    <source>
        <dbReference type="Proteomes" id="UP000266861"/>
    </source>
</evidence>
<gene>
    <name evidence="2" type="ORF">Glove_395g22</name>
</gene>
<evidence type="ECO:0000313" key="2">
    <source>
        <dbReference type="EMBL" id="RHZ56991.1"/>
    </source>
</evidence>
<dbReference type="OrthoDB" id="4062651at2759"/>
<dbReference type="GO" id="GO:0005524">
    <property type="term" value="F:ATP binding"/>
    <property type="evidence" value="ECO:0007669"/>
    <property type="project" value="InterPro"/>
</dbReference>
<dbReference type="InterPro" id="IPR000719">
    <property type="entry name" value="Prot_kinase_dom"/>
</dbReference>
<feature type="domain" description="Protein kinase" evidence="1">
    <location>
        <begin position="1"/>
        <end position="141"/>
    </location>
</feature>
<dbReference type="EMBL" id="PQFF01000352">
    <property type="protein sequence ID" value="RHZ56991.1"/>
    <property type="molecule type" value="Genomic_DNA"/>
</dbReference>
<sequence length="141" mass="16475">MGLMHKYFHSGNIINQTLTHYYITDFGMCKPLSENDPEKIYGVTPYMAPETLSRGEYTQVFLLVWLKFYPNEMHPEAIYTSRLMPKLTVPEYSKQQLFSIPKNMIIEDEENETQFDIQTSLEDSKGQQCDIVKPSFQYAVV</sequence>
<dbReference type="GO" id="GO:0004672">
    <property type="term" value="F:protein kinase activity"/>
    <property type="evidence" value="ECO:0007669"/>
    <property type="project" value="InterPro"/>
</dbReference>
<name>A0A397H1H4_9GLOM</name>
<comment type="caution">
    <text evidence="2">The sequence shown here is derived from an EMBL/GenBank/DDBJ whole genome shotgun (WGS) entry which is preliminary data.</text>
</comment>
<accession>A0A397H1H4</accession>
<protein>
    <recommendedName>
        <fullName evidence="1">Protein kinase domain-containing protein</fullName>
    </recommendedName>
</protein>
<dbReference type="Gene3D" id="1.10.510.10">
    <property type="entry name" value="Transferase(Phosphotransferase) domain 1"/>
    <property type="match status" value="1"/>
</dbReference>
<dbReference type="AlphaFoldDB" id="A0A397H1H4"/>
<dbReference type="PROSITE" id="PS50011">
    <property type="entry name" value="PROTEIN_KINASE_DOM"/>
    <property type="match status" value="1"/>
</dbReference>
<evidence type="ECO:0000259" key="1">
    <source>
        <dbReference type="PROSITE" id="PS50011"/>
    </source>
</evidence>
<dbReference type="Proteomes" id="UP000266861">
    <property type="component" value="Unassembled WGS sequence"/>
</dbReference>
<dbReference type="InterPro" id="IPR011009">
    <property type="entry name" value="Kinase-like_dom_sf"/>
</dbReference>
<dbReference type="SUPFAM" id="SSF56112">
    <property type="entry name" value="Protein kinase-like (PK-like)"/>
    <property type="match status" value="1"/>
</dbReference>
<proteinExistence type="predicted"/>
<organism evidence="2 3">
    <name type="scientific">Diversispora epigaea</name>
    <dbReference type="NCBI Taxonomy" id="1348612"/>
    <lineage>
        <taxon>Eukaryota</taxon>
        <taxon>Fungi</taxon>
        <taxon>Fungi incertae sedis</taxon>
        <taxon>Mucoromycota</taxon>
        <taxon>Glomeromycotina</taxon>
        <taxon>Glomeromycetes</taxon>
        <taxon>Diversisporales</taxon>
        <taxon>Diversisporaceae</taxon>
        <taxon>Diversispora</taxon>
    </lineage>
</organism>
<reference evidence="2 3" key="1">
    <citation type="submission" date="2018-08" db="EMBL/GenBank/DDBJ databases">
        <title>Genome and evolution of the arbuscular mycorrhizal fungus Diversispora epigaea (formerly Glomus versiforme) and its bacterial endosymbionts.</title>
        <authorList>
            <person name="Sun X."/>
            <person name="Fei Z."/>
            <person name="Harrison M."/>
        </authorList>
    </citation>
    <scope>NUCLEOTIDE SEQUENCE [LARGE SCALE GENOMIC DNA]</scope>
    <source>
        <strain evidence="2 3">IT104</strain>
    </source>
</reference>
<keyword evidence="3" id="KW-1185">Reference proteome</keyword>